<accession>A0A7U7J2L6</accession>
<evidence type="ECO:0000256" key="3">
    <source>
        <dbReference type="ARBA" id="ARBA00022448"/>
    </source>
</evidence>
<keyword evidence="8" id="KW-1133">Transmembrane helix</keyword>
<gene>
    <name evidence="13" type="ORF">BN874_120109</name>
</gene>
<comment type="caution">
    <text evidence="13">The sequence shown here is derived from an EMBL/GenBank/DDBJ whole genome shotgun (WGS) entry which is preliminary data.</text>
</comment>
<dbReference type="Pfam" id="PF05134">
    <property type="entry name" value="T2SSL"/>
    <property type="match status" value="1"/>
</dbReference>
<dbReference type="Pfam" id="PF12693">
    <property type="entry name" value="GspL_C"/>
    <property type="match status" value="1"/>
</dbReference>
<organism evidence="13 14">
    <name type="scientific">Candidatus Contendobacter odensis Run_B_J11</name>
    <dbReference type="NCBI Taxonomy" id="1400861"/>
    <lineage>
        <taxon>Bacteria</taxon>
        <taxon>Pseudomonadati</taxon>
        <taxon>Pseudomonadota</taxon>
        <taxon>Gammaproteobacteria</taxon>
        <taxon>Candidatus Competibacteraceae</taxon>
        <taxon>Candidatus Contendibacter</taxon>
    </lineage>
</organism>
<evidence type="ECO:0000313" key="13">
    <source>
        <dbReference type="EMBL" id="CDH43458.1"/>
    </source>
</evidence>
<dbReference type="Gene3D" id="3.30.1360.100">
    <property type="entry name" value="General secretion pathway protein M, EpsM"/>
    <property type="match status" value="1"/>
</dbReference>
<dbReference type="EMBL" id="CBTK010000024">
    <property type="protein sequence ID" value="CDH43458.1"/>
    <property type="molecule type" value="Genomic_DNA"/>
</dbReference>
<evidence type="ECO:0000256" key="8">
    <source>
        <dbReference type="ARBA" id="ARBA00022989"/>
    </source>
</evidence>
<evidence type="ECO:0000256" key="6">
    <source>
        <dbReference type="ARBA" id="ARBA00022692"/>
    </source>
</evidence>
<feature type="domain" description="GspL periplasmic" evidence="12">
    <location>
        <begin position="240"/>
        <end position="392"/>
    </location>
</feature>
<dbReference type="GO" id="GO:0009276">
    <property type="term" value="C:Gram-negative-bacterium-type cell wall"/>
    <property type="evidence" value="ECO:0007669"/>
    <property type="project" value="InterPro"/>
</dbReference>
<dbReference type="InterPro" id="IPR007812">
    <property type="entry name" value="T2SS_protein-GspL"/>
</dbReference>
<comment type="similarity">
    <text evidence="2 10">Belongs to the GSP L family.</text>
</comment>
<keyword evidence="6" id="KW-0812">Transmembrane</keyword>
<keyword evidence="7 10" id="KW-0653">Protein transport</keyword>
<evidence type="ECO:0000313" key="14">
    <source>
        <dbReference type="Proteomes" id="UP000019184"/>
    </source>
</evidence>
<dbReference type="SUPFAM" id="SSF53067">
    <property type="entry name" value="Actin-like ATPase domain"/>
    <property type="match status" value="2"/>
</dbReference>
<dbReference type="InterPro" id="IPR043129">
    <property type="entry name" value="ATPase_NBD"/>
</dbReference>
<evidence type="ECO:0000256" key="10">
    <source>
        <dbReference type="PIRNR" id="PIRNR015761"/>
    </source>
</evidence>
<evidence type="ECO:0000256" key="4">
    <source>
        <dbReference type="ARBA" id="ARBA00022475"/>
    </source>
</evidence>
<dbReference type="InterPro" id="IPR025691">
    <property type="entry name" value="GspL_pp_dom"/>
</dbReference>
<evidence type="ECO:0000256" key="2">
    <source>
        <dbReference type="ARBA" id="ARBA00005318"/>
    </source>
</evidence>
<feature type="domain" description="GspL cytoplasmic actin-ATPase-like" evidence="11">
    <location>
        <begin position="43"/>
        <end position="232"/>
    </location>
</feature>
<name>A0A7U7J2L6_9GAMM</name>
<dbReference type="Gene3D" id="3.30.420.380">
    <property type="match status" value="1"/>
</dbReference>
<protein>
    <recommendedName>
        <fullName evidence="10">Type II secretion system protein L</fullName>
        <shortName evidence="10">T2SS protein L</shortName>
    </recommendedName>
</protein>
<dbReference type="GO" id="GO:0005886">
    <property type="term" value="C:plasma membrane"/>
    <property type="evidence" value="ECO:0007669"/>
    <property type="project" value="UniProtKB-SubCell"/>
</dbReference>
<proteinExistence type="inferred from homology"/>
<evidence type="ECO:0000259" key="12">
    <source>
        <dbReference type="Pfam" id="PF12693"/>
    </source>
</evidence>
<evidence type="ECO:0000256" key="7">
    <source>
        <dbReference type="ARBA" id="ARBA00022927"/>
    </source>
</evidence>
<keyword evidence="4" id="KW-1003">Cell membrane</keyword>
<evidence type="ECO:0000256" key="9">
    <source>
        <dbReference type="ARBA" id="ARBA00023136"/>
    </source>
</evidence>
<dbReference type="GO" id="GO:0015627">
    <property type="term" value="C:type II protein secretion system complex"/>
    <property type="evidence" value="ECO:0007669"/>
    <property type="project" value="InterPro"/>
</dbReference>
<keyword evidence="9" id="KW-0472">Membrane</keyword>
<evidence type="ECO:0000256" key="1">
    <source>
        <dbReference type="ARBA" id="ARBA00004377"/>
    </source>
</evidence>
<keyword evidence="3 10" id="KW-0813">Transport</keyword>
<dbReference type="CDD" id="cd24017">
    <property type="entry name" value="ASKHA_T2SSL_N"/>
    <property type="match status" value="1"/>
</dbReference>
<sequence>MPAPLAFFRFHSPDQAEWLLADGTVQHGTLTELVPHVIGARLLLIAPGERLTLHRVPLPSRKRSTWARAVPYALEDQVAEDIETLHFALGIAPDGDRLPVAVVAHDTLREWLEACTQAGLMPAAVIPEPLLLPWQEGDWSVLLEQRRAVVRTGRWEGFATERDLLELLLNQALAEAGDAKPQRLRVWGSPPPELAEAGLEAVVEDTLPEPLRLFAAGYPPIPALNLLQGPYSRQAHWGRRLRHWRVAAVLAGSWLLVQGIAQIHQYWSLQRELVTLRTEMEQVFKDAVPSATRIVNPKVQLESRLRELRPSGSSGGALFELLQRGGQPLADFPAVMLRGFNYRDGQLDLDLEGGNPAVLDQLRQQLNQQTGVQVEMRTTQREGQMDSKVILKRTPS</sequence>
<dbReference type="RefSeq" id="WP_034430478.1">
    <property type="nucleotide sequence ID" value="NZ_CBTK010000024.1"/>
</dbReference>
<keyword evidence="5" id="KW-0997">Cell inner membrane</keyword>
<dbReference type="PIRSF" id="PIRSF015761">
    <property type="entry name" value="Protein_L"/>
    <property type="match status" value="1"/>
</dbReference>
<reference evidence="13 14" key="1">
    <citation type="journal article" date="2014" name="ISME J.">
        <title>Candidatus Competibacter-lineage genomes retrieved from metagenomes reveal functional metabolic diversity.</title>
        <authorList>
            <person name="McIlroy S.J."/>
            <person name="Albertsen M."/>
            <person name="Andresen E.K."/>
            <person name="Saunders A.M."/>
            <person name="Kristiansen R."/>
            <person name="Stokholm-Bjerregaard M."/>
            <person name="Nielsen K.L."/>
            <person name="Nielsen P.H."/>
        </authorList>
    </citation>
    <scope>NUCLEOTIDE SEQUENCE [LARGE SCALE GENOMIC DNA]</scope>
    <source>
        <strain evidence="13 14">Run_B_J11</strain>
    </source>
</reference>
<comment type="subcellular location">
    <subcellularLocation>
        <location evidence="1">Cell inner membrane</location>
        <topology evidence="1">Single-pass membrane protein</topology>
    </subcellularLocation>
</comment>
<evidence type="ECO:0000256" key="5">
    <source>
        <dbReference type="ARBA" id="ARBA00022519"/>
    </source>
</evidence>
<evidence type="ECO:0000259" key="11">
    <source>
        <dbReference type="Pfam" id="PF05134"/>
    </source>
</evidence>
<keyword evidence="14" id="KW-1185">Reference proteome</keyword>
<dbReference type="NCBIfam" id="TIGR01709">
    <property type="entry name" value="typeII_sec_gspL"/>
    <property type="match status" value="1"/>
</dbReference>
<comment type="function">
    <text evidence="10">Inner membrane component of the type II secretion system required for the energy-dependent secretion of extracellular factors such as proteases and toxins from the periplasm.</text>
</comment>
<dbReference type="Proteomes" id="UP000019184">
    <property type="component" value="Unassembled WGS sequence"/>
</dbReference>
<dbReference type="GO" id="GO:0015628">
    <property type="term" value="P:protein secretion by the type II secretion system"/>
    <property type="evidence" value="ECO:0007669"/>
    <property type="project" value="InterPro"/>
</dbReference>
<dbReference type="AlphaFoldDB" id="A0A7U7J2L6"/>
<dbReference type="InterPro" id="IPR024230">
    <property type="entry name" value="GspL_cyto_dom"/>
</dbReference>